<dbReference type="RefSeq" id="WP_380558454.1">
    <property type="nucleotide sequence ID" value="NZ_JBHEZY010000018.1"/>
</dbReference>
<dbReference type="InterPro" id="IPR028978">
    <property type="entry name" value="Chorismate_lyase_/UTRA_dom_sf"/>
</dbReference>
<dbReference type="Proteomes" id="UP001592530">
    <property type="component" value="Unassembled WGS sequence"/>
</dbReference>
<accession>A0ABV6XAV6</accession>
<dbReference type="InterPro" id="IPR011663">
    <property type="entry name" value="UTRA"/>
</dbReference>
<dbReference type="EMBL" id="JBHEZY010000018">
    <property type="protein sequence ID" value="MFC1435387.1"/>
    <property type="molecule type" value="Genomic_DNA"/>
</dbReference>
<reference evidence="2 3" key="1">
    <citation type="submission" date="2024-09" db="EMBL/GenBank/DDBJ databases">
        <authorList>
            <person name="Lee S.D."/>
        </authorList>
    </citation>
    <scope>NUCLEOTIDE SEQUENCE [LARGE SCALE GENOMIC DNA]</scope>
    <source>
        <strain evidence="2 3">N1-3</strain>
    </source>
</reference>
<dbReference type="PANTHER" id="PTHR44846">
    <property type="entry name" value="MANNOSYL-D-GLYCERATE TRANSPORT/METABOLISM SYSTEM REPRESSOR MNGR-RELATED"/>
    <property type="match status" value="1"/>
</dbReference>
<comment type="caution">
    <text evidence="2">The sequence shown here is derived from an EMBL/GenBank/DDBJ whole genome shotgun (WGS) entry which is preliminary data.</text>
</comment>
<dbReference type="Pfam" id="PF07702">
    <property type="entry name" value="UTRA"/>
    <property type="match status" value="1"/>
</dbReference>
<dbReference type="SUPFAM" id="SSF64288">
    <property type="entry name" value="Chorismate lyase-like"/>
    <property type="match status" value="1"/>
</dbReference>
<dbReference type="PANTHER" id="PTHR44846:SF17">
    <property type="entry name" value="GNTR-FAMILY TRANSCRIPTIONAL REGULATOR"/>
    <property type="match status" value="1"/>
</dbReference>
<feature type="domain" description="UbiC transcription regulator-associated" evidence="1">
    <location>
        <begin position="15"/>
        <end position="151"/>
    </location>
</feature>
<name>A0ABV6XAV6_9ACTN</name>
<protein>
    <submittedName>
        <fullName evidence="2">UTRA domain-containing protein</fullName>
    </submittedName>
</protein>
<dbReference type="SMART" id="SM00866">
    <property type="entry name" value="UTRA"/>
    <property type="match status" value="1"/>
</dbReference>
<organism evidence="2 3">
    <name type="scientific">Streptacidiphilus alkalitolerans</name>
    <dbReference type="NCBI Taxonomy" id="3342712"/>
    <lineage>
        <taxon>Bacteria</taxon>
        <taxon>Bacillati</taxon>
        <taxon>Actinomycetota</taxon>
        <taxon>Actinomycetes</taxon>
        <taxon>Kitasatosporales</taxon>
        <taxon>Streptomycetaceae</taxon>
        <taxon>Streptacidiphilus</taxon>
    </lineage>
</organism>
<evidence type="ECO:0000259" key="1">
    <source>
        <dbReference type="SMART" id="SM00866"/>
    </source>
</evidence>
<dbReference type="InterPro" id="IPR050679">
    <property type="entry name" value="Bact_HTH_transcr_reg"/>
</dbReference>
<evidence type="ECO:0000313" key="2">
    <source>
        <dbReference type="EMBL" id="MFC1435387.1"/>
    </source>
</evidence>
<dbReference type="Gene3D" id="3.40.1410.10">
    <property type="entry name" value="Chorismate lyase-like"/>
    <property type="match status" value="1"/>
</dbReference>
<evidence type="ECO:0000313" key="3">
    <source>
        <dbReference type="Proteomes" id="UP001592530"/>
    </source>
</evidence>
<gene>
    <name evidence="2" type="ORF">ACEZDB_32575</name>
</gene>
<sequence length="161" mass="17680">MAFNVDQGAEWSEYRLGKRFEKVKATEELAVLFEVGPGEQFIARHFVFFDKGVASQMSSSYVRSSDVKNGPIVDPINEPWPAGTRAQLATVGAVVTRIEESCNAAMPTEAEAKTLTIGPGIPVLRWTRRMLTAEGRVVEVAHPIVRRGDTTVVDFAVDVTE</sequence>
<proteinExistence type="predicted"/>